<evidence type="ECO:0000313" key="2">
    <source>
        <dbReference type="Proteomes" id="UP000010472"/>
    </source>
</evidence>
<proteinExistence type="predicted"/>
<dbReference type="AlphaFoldDB" id="K9W4V8"/>
<dbReference type="EMBL" id="CP003620">
    <property type="protein sequence ID" value="AFZ14485.1"/>
    <property type="molecule type" value="Genomic_DNA"/>
</dbReference>
<dbReference type="Proteomes" id="UP000010472">
    <property type="component" value="Chromosome"/>
</dbReference>
<dbReference type="PATRIC" id="fig|1173022.3.peg.3950"/>
<keyword evidence="2" id="KW-1185">Reference proteome</keyword>
<name>K9W4V8_9CYAN</name>
<evidence type="ECO:0000313" key="1">
    <source>
        <dbReference type="EMBL" id="AFZ14485.1"/>
    </source>
</evidence>
<organism evidence="1 2">
    <name type="scientific">Crinalium epipsammum PCC 9333</name>
    <dbReference type="NCBI Taxonomy" id="1173022"/>
    <lineage>
        <taxon>Bacteria</taxon>
        <taxon>Bacillati</taxon>
        <taxon>Cyanobacteriota</taxon>
        <taxon>Cyanophyceae</taxon>
        <taxon>Gomontiellales</taxon>
        <taxon>Gomontiellaceae</taxon>
        <taxon>Crinalium</taxon>
    </lineage>
</organism>
<dbReference type="RefSeq" id="WP_015204588.1">
    <property type="nucleotide sequence ID" value="NC_019753.1"/>
</dbReference>
<dbReference type="HOGENOM" id="CLU_117669_0_0_3"/>
<evidence type="ECO:0008006" key="3">
    <source>
        <dbReference type="Google" id="ProtNLM"/>
    </source>
</evidence>
<dbReference type="NCBIfam" id="TIGR02664">
    <property type="entry name" value="nitr_red_assoc"/>
    <property type="match status" value="1"/>
</dbReference>
<protein>
    <recommendedName>
        <fullName evidence="3">Nitrate reductase associated protein</fullName>
    </recommendedName>
</protein>
<accession>K9W4V8</accession>
<dbReference type="OrthoDB" id="7263223at2"/>
<dbReference type="eggNOG" id="ENOG502ZV3X">
    <property type="taxonomic scope" value="Bacteria"/>
</dbReference>
<dbReference type="STRING" id="1173022.Cri9333_3672"/>
<dbReference type="Pfam" id="PF09655">
    <property type="entry name" value="Nitr_red_assoc"/>
    <property type="match status" value="1"/>
</dbReference>
<dbReference type="InterPro" id="IPR013481">
    <property type="entry name" value="NarM"/>
</dbReference>
<reference evidence="1 2" key="1">
    <citation type="submission" date="2012-06" db="EMBL/GenBank/DDBJ databases">
        <title>Finished chromosome of genome of Crinalium epipsammum PCC 9333.</title>
        <authorList>
            <consortium name="US DOE Joint Genome Institute"/>
            <person name="Gugger M."/>
            <person name="Coursin T."/>
            <person name="Rippka R."/>
            <person name="Tandeau De Marsac N."/>
            <person name="Huntemann M."/>
            <person name="Wei C.-L."/>
            <person name="Han J."/>
            <person name="Detter J.C."/>
            <person name="Han C."/>
            <person name="Tapia R."/>
            <person name="Davenport K."/>
            <person name="Daligault H."/>
            <person name="Erkkila T."/>
            <person name="Gu W."/>
            <person name="Munk A.C.C."/>
            <person name="Teshima H."/>
            <person name="Xu Y."/>
            <person name="Chain P."/>
            <person name="Chen A."/>
            <person name="Krypides N."/>
            <person name="Mavromatis K."/>
            <person name="Markowitz V."/>
            <person name="Szeto E."/>
            <person name="Ivanova N."/>
            <person name="Mikhailova N."/>
            <person name="Ovchinnikova G."/>
            <person name="Pagani I."/>
            <person name="Pati A."/>
            <person name="Goodwin L."/>
            <person name="Peters L."/>
            <person name="Pitluck S."/>
            <person name="Woyke T."/>
            <person name="Kerfeld C."/>
        </authorList>
    </citation>
    <scope>NUCLEOTIDE SEQUENCE [LARGE SCALE GENOMIC DNA]</scope>
    <source>
        <strain evidence="1 2">PCC 9333</strain>
    </source>
</reference>
<dbReference type="KEGG" id="cep:Cri9333_3672"/>
<gene>
    <name evidence="1" type="ORF">Cri9333_3672</name>
</gene>
<sequence length="150" mass="17338">MAKFFQFETDFVDSLRCIPMQVRMKLDTCGIKLKLQDWNHFSTSEREQLVEMPCTAATEIAAYREFVSNLVVEHTGTPAKDLPIEEHPAWLNVTTIPDDVSEKAEEFQVKLTPDKWANLTPEQRFALIKLSRPSHENKNFLPALQEFNLN</sequence>